<name>A0A0S2FDF5_LYSAN</name>
<evidence type="ECO:0000256" key="1">
    <source>
        <dbReference type="SAM" id="MobiDB-lite"/>
    </source>
</evidence>
<dbReference type="AlphaFoldDB" id="A0A0S2FDF5"/>
<dbReference type="PATRIC" id="fig|84531.8.peg.3433"/>
<evidence type="ECO:0000256" key="2">
    <source>
        <dbReference type="SAM" id="SignalP"/>
    </source>
</evidence>
<accession>A0A0S2FDF5</accession>
<feature type="region of interest" description="Disordered" evidence="1">
    <location>
        <begin position="85"/>
        <end position="113"/>
    </location>
</feature>
<keyword evidence="4" id="KW-1185">Reference proteome</keyword>
<dbReference type="Proteomes" id="UP000060787">
    <property type="component" value="Chromosome"/>
</dbReference>
<sequence>MKKLCLSIVLLMASSSVFANEFIPYYGNNPFLFCKIGVPQDCWRPVNPATGDYQVVNRKCFNPYSANLFARVCKQAFLDGKLGDADLGGEPPAPTTDSKGASSTSRDPARIDK</sequence>
<proteinExistence type="predicted"/>
<protein>
    <submittedName>
        <fullName evidence="3">Uncharacterized protein</fullName>
    </submittedName>
</protein>
<keyword evidence="2" id="KW-0732">Signal</keyword>
<reference evidence="3 4" key="1">
    <citation type="journal article" date="2015" name="BMC Genomics">
        <title>Comparative genomics and metabolic profiling of the genus Lysobacter.</title>
        <authorList>
            <person name="de Bruijn I."/>
            <person name="Cheng X."/>
            <person name="de Jager V."/>
            <person name="Exposito R.G."/>
            <person name="Watrous J."/>
            <person name="Patel N."/>
            <person name="Postma J."/>
            <person name="Dorrestein P.C."/>
            <person name="Kobayashi D."/>
            <person name="Raaijmakers J.M."/>
        </authorList>
    </citation>
    <scope>NUCLEOTIDE SEQUENCE [LARGE SCALE GENOMIC DNA]</scope>
    <source>
        <strain evidence="3 4">76</strain>
    </source>
</reference>
<organism evidence="3 4">
    <name type="scientific">Lysobacter antibioticus</name>
    <dbReference type="NCBI Taxonomy" id="84531"/>
    <lineage>
        <taxon>Bacteria</taxon>
        <taxon>Pseudomonadati</taxon>
        <taxon>Pseudomonadota</taxon>
        <taxon>Gammaproteobacteria</taxon>
        <taxon>Lysobacterales</taxon>
        <taxon>Lysobacteraceae</taxon>
        <taxon>Lysobacter</taxon>
    </lineage>
</organism>
<evidence type="ECO:0000313" key="4">
    <source>
        <dbReference type="Proteomes" id="UP000060787"/>
    </source>
</evidence>
<dbReference type="KEGG" id="lab:LA76x_3416"/>
<evidence type="ECO:0000313" key="3">
    <source>
        <dbReference type="EMBL" id="ALN81542.1"/>
    </source>
</evidence>
<feature type="compositionally biased region" description="Polar residues" evidence="1">
    <location>
        <begin position="95"/>
        <end position="106"/>
    </location>
</feature>
<gene>
    <name evidence="3" type="ORF">LA76x_3416</name>
</gene>
<feature type="chain" id="PRO_5006596889" evidence="2">
    <location>
        <begin position="20"/>
        <end position="113"/>
    </location>
</feature>
<dbReference type="EMBL" id="CP011129">
    <property type="protein sequence ID" value="ALN81542.1"/>
    <property type="molecule type" value="Genomic_DNA"/>
</dbReference>
<feature type="signal peptide" evidence="2">
    <location>
        <begin position="1"/>
        <end position="19"/>
    </location>
</feature>
<dbReference type="RefSeq" id="WP_057918560.1">
    <property type="nucleotide sequence ID" value="NZ_CP011129.1"/>
</dbReference>